<evidence type="ECO:0000313" key="3">
    <source>
        <dbReference type="EMBL" id="SDX52394.1"/>
    </source>
</evidence>
<reference evidence="2" key="3">
    <citation type="submission" date="2023-06" db="EMBL/GenBank/DDBJ databases">
        <authorList>
            <person name="Sun Q."/>
            <person name="Zhou Y."/>
        </authorList>
    </citation>
    <scope>NUCLEOTIDE SEQUENCE</scope>
    <source>
        <strain evidence="2">CGMCC 1.10859</strain>
    </source>
</reference>
<evidence type="ECO:0000259" key="1">
    <source>
        <dbReference type="PROSITE" id="PS51819"/>
    </source>
</evidence>
<dbReference type="AlphaFoldDB" id="A0AAN5A0P3"/>
<dbReference type="EMBL" id="BNAB01000019">
    <property type="protein sequence ID" value="GHE04855.1"/>
    <property type="molecule type" value="Genomic_DNA"/>
</dbReference>
<dbReference type="RefSeq" id="WP_035838169.1">
    <property type="nucleotide sequence ID" value="NZ_BNAB01000019.1"/>
</dbReference>
<dbReference type="Proteomes" id="UP000634647">
    <property type="component" value="Unassembled WGS sequence"/>
</dbReference>
<dbReference type="InterPro" id="IPR037523">
    <property type="entry name" value="VOC_core"/>
</dbReference>
<proteinExistence type="predicted"/>
<evidence type="ECO:0000313" key="4">
    <source>
        <dbReference type="Proteomes" id="UP000199541"/>
    </source>
</evidence>
<comment type="caution">
    <text evidence="2">The sequence shown here is derived from an EMBL/GenBank/DDBJ whole genome shotgun (WGS) entry which is preliminary data.</text>
</comment>
<dbReference type="EMBL" id="FNOB01000019">
    <property type="protein sequence ID" value="SDX52394.1"/>
    <property type="molecule type" value="Genomic_DNA"/>
</dbReference>
<dbReference type="PROSITE" id="PS51819">
    <property type="entry name" value="VOC"/>
    <property type="match status" value="1"/>
</dbReference>
<feature type="domain" description="VOC" evidence="1">
    <location>
        <begin position="5"/>
        <end position="129"/>
    </location>
</feature>
<dbReference type="SUPFAM" id="SSF54593">
    <property type="entry name" value="Glyoxalase/Bleomycin resistance protein/Dihydroxybiphenyl dioxygenase"/>
    <property type="match status" value="1"/>
</dbReference>
<dbReference type="Gene3D" id="3.10.180.10">
    <property type="entry name" value="2,3-Dihydroxybiphenyl 1,2-Dioxygenase, domain 1"/>
    <property type="match status" value="1"/>
</dbReference>
<gene>
    <name evidence="2" type="ORF">GCM10008024_33720</name>
    <name evidence="3" type="ORF">SAMN05444006_1197</name>
</gene>
<protein>
    <submittedName>
        <fullName evidence="3">Catechol 2,3-dioxygenase</fullName>
    </submittedName>
    <submittedName>
        <fullName evidence="2">Lactoylglutathione lyase</fullName>
    </submittedName>
</protein>
<evidence type="ECO:0000313" key="5">
    <source>
        <dbReference type="Proteomes" id="UP000634647"/>
    </source>
</evidence>
<dbReference type="Pfam" id="PF00903">
    <property type="entry name" value="Glyoxalase"/>
    <property type="match status" value="1"/>
</dbReference>
<dbReference type="PANTHER" id="PTHR21366">
    <property type="entry name" value="GLYOXALASE FAMILY PROTEIN"/>
    <property type="match status" value="1"/>
</dbReference>
<dbReference type="InterPro" id="IPR029068">
    <property type="entry name" value="Glyas_Bleomycin-R_OHBP_Dase"/>
</dbReference>
<dbReference type="InterPro" id="IPR004360">
    <property type="entry name" value="Glyas_Fos-R_dOase_dom"/>
</dbReference>
<dbReference type="GO" id="GO:0016829">
    <property type="term" value="F:lyase activity"/>
    <property type="evidence" value="ECO:0007669"/>
    <property type="project" value="UniProtKB-KW"/>
</dbReference>
<name>A0AAN5A0P3_9RHOB</name>
<reference evidence="2" key="1">
    <citation type="journal article" date="2014" name="Int. J. Syst. Evol. Microbiol.">
        <title>Complete genome sequence of Corynebacterium casei LMG S-19264T (=DSM 44701T), isolated from a smear-ripened cheese.</title>
        <authorList>
            <consortium name="US DOE Joint Genome Institute (JGI-PGF)"/>
            <person name="Walter F."/>
            <person name="Albersmeier A."/>
            <person name="Kalinowski J."/>
            <person name="Ruckert C."/>
        </authorList>
    </citation>
    <scope>NUCLEOTIDE SEQUENCE</scope>
    <source>
        <strain evidence="2">CGMCC 1.10859</strain>
    </source>
</reference>
<organism evidence="2 5">
    <name type="scientific">Allgaiera indica</name>
    <dbReference type="NCBI Taxonomy" id="765699"/>
    <lineage>
        <taxon>Bacteria</taxon>
        <taxon>Pseudomonadati</taxon>
        <taxon>Pseudomonadota</taxon>
        <taxon>Alphaproteobacteria</taxon>
        <taxon>Rhodobacterales</taxon>
        <taxon>Paracoccaceae</taxon>
        <taxon>Allgaiera</taxon>
    </lineage>
</organism>
<evidence type="ECO:0000313" key="2">
    <source>
        <dbReference type="EMBL" id="GHE04855.1"/>
    </source>
</evidence>
<accession>A0AAN5A0P3</accession>
<keyword evidence="4" id="KW-1185">Reference proteome</keyword>
<reference evidence="3 4" key="2">
    <citation type="submission" date="2016-10" db="EMBL/GenBank/DDBJ databases">
        <authorList>
            <person name="Varghese N."/>
            <person name="Submissions S."/>
        </authorList>
    </citation>
    <scope>NUCLEOTIDE SEQUENCE [LARGE SCALE GENOMIC DNA]</scope>
    <source>
        <strain evidence="3 4">DSM 24802</strain>
    </source>
</reference>
<dbReference type="PANTHER" id="PTHR21366:SF22">
    <property type="entry name" value="VOC DOMAIN-CONTAINING PROTEIN"/>
    <property type="match status" value="1"/>
</dbReference>
<keyword evidence="2" id="KW-0456">Lyase</keyword>
<dbReference type="Proteomes" id="UP000199541">
    <property type="component" value="Unassembled WGS sequence"/>
</dbReference>
<sequence>MQATAILETVLYATDLEAAEAFYTRVFGLQVVRRLAGKFVFFRCGAGMLLIFDPVQSAAVDPANPIPRHGAVGAGHLCFATGPGQTIEAWRAHFAAQGVAIETLHVWPGGARSLYLRDPAGNSIEIGEPKMWGLD</sequence>
<dbReference type="InterPro" id="IPR050383">
    <property type="entry name" value="GlyoxalaseI/FosfomycinResist"/>
</dbReference>